<evidence type="ECO:0000313" key="8">
    <source>
        <dbReference type="Proteomes" id="UP001500191"/>
    </source>
</evidence>
<dbReference type="InterPro" id="IPR007829">
    <property type="entry name" value="TM2"/>
</dbReference>
<evidence type="ECO:0000313" key="7">
    <source>
        <dbReference type="EMBL" id="GAA0509700.1"/>
    </source>
</evidence>
<evidence type="ECO:0000259" key="6">
    <source>
        <dbReference type="Pfam" id="PF05154"/>
    </source>
</evidence>
<reference evidence="8" key="1">
    <citation type="journal article" date="2019" name="Int. J. Syst. Evol. Microbiol.">
        <title>The Global Catalogue of Microorganisms (GCM) 10K type strain sequencing project: providing services to taxonomists for standard genome sequencing and annotation.</title>
        <authorList>
            <consortium name="The Broad Institute Genomics Platform"/>
            <consortium name="The Broad Institute Genome Sequencing Center for Infectious Disease"/>
            <person name="Wu L."/>
            <person name="Ma J."/>
        </authorList>
    </citation>
    <scope>NUCLEOTIDE SEQUENCE [LARGE SCALE GENOMIC DNA]</scope>
    <source>
        <strain evidence="8">JCM 14368</strain>
    </source>
</reference>
<dbReference type="EMBL" id="BAAADB010000012">
    <property type="protein sequence ID" value="GAA0509700.1"/>
    <property type="molecule type" value="Genomic_DNA"/>
</dbReference>
<feature type="transmembrane region" description="Helical" evidence="5">
    <location>
        <begin position="46"/>
        <end position="68"/>
    </location>
</feature>
<evidence type="ECO:0000256" key="4">
    <source>
        <dbReference type="ARBA" id="ARBA00023136"/>
    </source>
</evidence>
<comment type="caution">
    <text evidence="7">The sequence shown here is derived from an EMBL/GenBank/DDBJ whole genome shotgun (WGS) entry which is preliminary data.</text>
</comment>
<dbReference type="Pfam" id="PF05154">
    <property type="entry name" value="TM2"/>
    <property type="match status" value="1"/>
</dbReference>
<keyword evidence="4 5" id="KW-0472">Membrane</keyword>
<sequence length="103" mass="11303">MTTEQTAVAQQMFMSQKKDKTTYLILALLLGGLGIHQFYVGNTTAGVLYLLFCWTFIPAILALIDAIAHQKKVESANMEIAQRLSVTMGVPAHEMVKLAMVSS</sequence>
<keyword evidence="2 5" id="KW-0812">Transmembrane</keyword>
<proteinExistence type="predicted"/>
<comment type="subcellular location">
    <subcellularLocation>
        <location evidence="1">Membrane</location>
        <topology evidence="1">Multi-pass membrane protein</topology>
    </subcellularLocation>
</comment>
<protein>
    <recommendedName>
        <fullName evidence="6">TM2 domain-containing protein</fullName>
    </recommendedName>
</protein>
<evidence type="ECO:0000256" key="2">
    <source>
        <dbReference type="ARBA" id="ARBA00022692"/>
    </source>
</evidence>
<gene>
    <name evidence="7" type="ORF">GCM10008937_16960</name>
</gene>
<dbReference type="Proteomes" id="UP001500191">
    <property type="component" value="Unassembled WGS sequence"/>
</dbReference>
<feature type="transmembrane region" description="Helical" evidence="5">
    <location>
        <begin position="21"/>
        <end position="40"/>
    </location>
</feature>
<name>A0ABP3M0T0_9DEIO</name>
<evidence type="ECO:0000256" key="5">
    <source>
        <dbReference type="SAM" id="Phobius"/>
    </source>
</evidence>
<keyword evidence="8" id="KW-1185">Reference proteome</keyword>
<keyword evidence="3 5" id="KW-1133">Transmembrane helix</keyword>
<feature type="domain" description="TM2" evidence="6">
    <location>
        <begin position="16"/>
        <end position="67"/>
    </location>
</feature>
<evidence type="ECO:0000256" key="3">
    <source>
        <dbReference type="ARBA" id="ARBA00022989"/>
    </source>
</evidence>
<organism evidence="7 8">
    <name type="scientific">Deinococcus depolymerans</name>
    <dbReference type="NCBI Taxonomy" id="392408"/>
    <lineage>
        <taxon>Bacteria</taxon>
        <taxon>Thermotogati</taxon>
        <taxon>Deinococcota</taxon>
        <taxon>Deinococci</taxon>
        <taxon>Deinococcales</taxon>
        <taxon>Deinococcaceae</taxon>
        <taxon>Deinococcus</taxon>
    </lineage>
</organism>
<accession>A0ABP3M0T0</accession>
<evidence type="ECO:0000256" key="1">
    <source>
        <dbReference type="ARBA" id="ARBA00004141"/>
    </source>
</evidence>
<dbReference type="RefSeq" id="WP_343757720.1">
    <property type="nucleotide sequence ID" value="NZ_BAAADB010000012.1"/>
</dbReference>